<dbReference type="RefSeq" id="WP_015100475.1">
    <property type="nucleotide sequence ID" value="NC_019673.1"/>
</dbReference>
<dbReference type="InterPro" id="IPR044153">
    <property type="entry name" value="PIN_Pae0151-like"/>
</dbReference>
<evidence type="ECO:0000259" key="7">
    <source>
        <dbReference type="Pfam" id="PF01850"/>
    </source>
</evidence>
<dbReference type="CDD" id="cd09873">
    <property type="entry name" value="PIN_Pae0151-like"/>
    <property type="match status" value="1"/>
</dbReference>
<dbReference type="Proteomes" id="UP000006281">
    <property type="component" value="Chromosome"/>
</dbReference>
<dbReference type="EMBL" id="HE804045">
    <property type="protein sequence ID" value="CCH30363.1"/>
    <property type="molecule type" value="Genomic_DNA"/>
</dbReference>
<dbReference type="eggNOG" id="COG4113">
    <property type="taxonomic scope" value="Bacteria"/>
</dbReference>
<feature type="domain" description="PIN" evidence="7">
    <location>
        <begin position="5"/>
        <end position="118"/>
    </location>
</feature>
<dbReference type="EC" id="3.1.-.-" evidence="6"/>
<comment type="function">
    <text evidence="6">Toxic component of a toxin-antitoxin (TA) system. An RNase.</text>
</comment>
<evidence type="ECO:0000313" key="8">
    <source>
        <dbReference type="EMBL" id="CCH30363.1"/>
    </source>
</evidence>
<dbReference type="GO" id="GO:0016787">
    <property type="term" value="F:hydrolase activity"/>
    <property type="evidence" value="ECO:0007669"/>
    <property type="project" value="UniProtKB-KW"/>
</dbReference>
<keyword evidence="1 6" id="KW-1277">Toxin-antitoxin system</keyword>
<comment type="cofactor">
    <cofactor evidence="6">
        <name>Mg(2+)</name>
        <dbReference type="ChEBI" id="CHEBI:18420"/>
    </cofactor>
</comment>
<name>K0K1A1_SACES</name>
<dbReference type="HAMAP" id="MF_00265">
    <property type="entry name" value="VapC_Nob1"/>
    <property type="match status" value="1"/>
</dbReference>
<feature type="binding site" evidence="6">
    <location>
        <position position="97"/>
    </location>
    <ligand>
        <name>Mg(2+)</name>
        <dbReference type="ChEBI" id="CHEBI:18420"/>
    </ligand>
</feature>
<dbReference type="AlphaFoldDB" id="K0K1A1"/>
<keyword evidence="5 6" id="KW-0460">Magnesium</keyword>
<protein>
    <recommendedName>
        <fullName evidence="6">Ribonuclease VapC</fullName>
        <shortName evidence="6">RNase VapC</shortName>
        <ecNumber evidence="6">3.1.-.-</ecNumber>
    </recommendedName>
    <alternativeName>
        <fullName evidence="6">Toxin VapC</fullName>
    </alternativeName>
</protein>
<keyword evidence="4 6" id="KW-0378">Hydrolase</keyword>
<accession>K0K1A1</accession>
<evidence type="ECO:0000256" key="5">
    <source>
        <dbReference type="ARBA" id="ARBA00022842"/>
    </source>
</evidence>
<dbReference type="InterPro" id="IPR051619">
    <property type="entry name" value="TypeII_TA_RNase_PINc/VapC"/>
</dbReference>
<dbReference type="PATRIC" id="fig|1179773.3.peg.3053"/>
<dbReference type="PANTHER" id="PTHR35901:SF1">
    <property type="entry name" value="EXONUCLEASE VAPC9"/>
    <property type="match status" value="1"/>
</dbReference>
<evidence type="ECO:0000256" key="2">
    <source>
        <dbReference type="ARBA" id="ARBA00022722"/>
    </source>
</evidence>
<keyword evidence="3 6" id="KW-0479">Metal-binding</keyword>
<dbReference type="HOGENOM" id="CLU_121774_0_0_11"/>
<dbReference type="GO" id="GO:0000287">
    <property type="term" value="F:magnesium ion binding"/>
    <property type="evidence" value="ECO:0007669"/>
    <property type="project" value="UniProtKB-UniRule"/>
</dbReference>
<keyword evidence="6" id="KW-0800">Toxin</keyword>
<dbReference type="SUPFAM" id="SSF88723">
    <property type="entry name" value="PIN domain-like"/>
    <property type="match status" value="1"/>
</dbReference>
<comment type="similarity">
    <text evidence="6">Belongs to the PINc/VapC protein family.</text>
</comment>
<dbReference type="PANTHER" id="PTHR35901">
    <property type="entry name" value="RIBONUCLEASE VAPC3"/>
    <property type="match status" value="1"/>
</dbReference>
<keyword evidence="9" id="KW-1185">Reference proteome</keyword>
<dbReference type="InterPro" id="IPR029060">
    <property type="entry name" value="PIN-like_dom_sf"/>
</dbReference>
<evidence type="ECO:0000256" key="3">
    <source>
        <dbReference type="ARBA" id="ARBA00022723"/>
    </source>
</evidence>
<dbReference type="GO" id="GO:0090729">
    <property type="term" value="F:toxin activity"/>
    <property type="evidence" value="ECO:0007669"/>
    <property type="project" value="UniProtKB-KW"/>
</dbReference>
<reference evidence="8 9" key="1">
    <citation type="journal article" date="2012" name="BMC Genomics">
        <title>Complete genome sequence of Saccharothrix espanaensis DSM 44229T and comparison to the other completely sequenced Pseudonocardiaceae.</title>
        <authorList>
            <person name="Strobel T."/>
            <person name="Al-Dilaimi A."/>
            <person name="Blom J."/>
            <person name="Gessner A."/>
            <person name="Kalinowski J."/>
            <person name="Luzhetska M."/>
            <person name="Puhler A."/>
            <person name="Szczepanowski R."/>
            <person name="Bechthold A."/>
            <person name="Ruckert C."/>
        </authorList>
    </citation>
    <scope>NUCLEOTIDE SEQUENCE [LARGE SCALE GENOMIC DNA]</scope>
    <source>
        <strain evidence="9">ATCC 51144 / DSM 44229 / JCM 9112 / NBRC 15066 / NRRL 15764</strain>
    </source>
</reference>
<gene>
    <name evidence="6" type="primary">vapC</name>
    <name evidence="8" type="ordered locus">BN6_30560</name>
</gene>
<dbReference type="STRING" id="1179773.BN6_30560"/>
<proteinExistence type="inferred from homology"/>
<evidence type="ECO:0000256" key="1">
    <source>
        <dbReference type="ARBA" id="ARBA00022649"/>
    </source>
</evidence>
<organism evidence="8 9">
    <name type="scientific">Saccharothrix espanaensis (strain ATCC 51144 / DSM 44229 / JCM 9112 / NBRC 15066 / NRRL 15764)</name>
    <dbReference type="NCBI Taxonomy" id="1179773"/>
    <lineage>
        <taxon>Bacteria</taxon>
        <taxon>Bacillati</taxon>
        <taxon>Actinomycetota</taxon>
        <taxon>Actinomycetes</taxon>
        <taxon>Pseudonocardiales</taxon>
        <taxon>Pseudonocardiaceae</taxon>
        <taxon>Saccharothrix</taxon>
    </lineage>
</organism>
<dbReference type="GO" id="GO:0004540">
    <property type="term" value="F:RNA nuclease activity"/>
    <property type="evidence" value="ECO:0007669"/>
    <property type="project" value="InterPro"/>
</dbReference>
<dbReference type="KEGG" id="sesp:BN6_30560"/>
<dbReference type="Gene3D" id="3.40.50.1010">
    <property type="entry name" value="5'-nuclease"/>
    <property type="match status" value="1"/>
</dbReference>
<dbReference type="Pfam" id="PF01850">
    <property type="entry name" value="PIN"/>
    <property type="match status" value="1"/>
</dbReference>
<evidence type="ECO:0000256" key="6">
    <source>
        <dbReference type="HAMAP-Rule" id="MF_00265"/>
    </source>
</evidence>
<evidence type="ECO:0000256" key="4">
    <source>
        <dbReference type="ARBA" id="ARBA00022801"/>
    </source>
</evidence>
<feature type="binding site" evidence="6">
    <location>
        <position position="8"/>
    </location>
    <ligand>
        <name>Mg(2+)</name>
        <dbReference type="ChEBI" id="CHEBI:18420"/>
    </ligand>
</feature>
<dbReference type="OrthoDB" id="4377304at2"/>
<dbReference type="InterPro" id="IPR002716">
    <property type="entry name" value="PIN_dom"/>
</dbReference>
<evidence type="ECO:0000313" key="9">
    <source>
        <dbReference type="Proteomes" id="UP000006281"/>
    </source>
</evidence>
<keyword evidence="2 6" id="KW-0540">Nuclease</keyword>
<sequence length="134" mass="14424">MNPTVVVDCSALIEVVAARTPDLGLLRRLSTSTVAAPALIDAEALGVLRRLERIEELTTEEATSAIAMVHAAPVDRVPLQPLMERAWQFRSSVHSADAFYLALAEHLNVPLITCDAKLAGSNGHQVDIEVFPVS</sequence>
<dbReference type="InterPro" id="IPR022907">
    <property type="entry name" value="VapC_family"/>
</dbReference>